<dbReference type="KEGG" id="nsy:104239214"/>
<reference evidence="3" key="2">
    <citation type="submission" date="2025-08" db="UniProtKB">
        <authorList>
            <consortium name="RefSeq"/>
        </authorList>
    </citation>
    <scope>IDENTIFICATION</scope>
    <source>
        <tissue evidence="3">Leaf</tissue>
    </source>
</reference>
<reference evidence="2" key="1">
    <citation type="journal article" date="2013" name="Genome Biol.">
        <title>Reference genomes and transcriptomes of Nicotiana sylvestris and Nicotiana tomentosiformis.</title>
        <authorList>
            <person name="Sierro N."/>
            <person name="Battey J.N."/>
            <person name="Ouadi S."/>
            <person name="Bovet L."/>
            <person name="Goepfert S."/>
            <person name="Bakaher N."/>
            <person name="Peitsch M.C."/>
            <person name="Ivanov N.V."/>
        </authorList>
    </citation>
    <scope>NUCLEOTIDE SEQUENCE [LARGE SCALE GENOMIC DNA]</scope>
</reference>
<feature type="domain" description="Reverse transcriptase" evidence="1">
    <location>
        <begin position="1"/>
        <end position="93"/>
    </location>
</feature>
<protein>
    <submittedName>
        <fullName evidence="3">Uncharacterized protein LOC104239214</fullName>
    </submittedName>
</protein>
<dbReference type="PROSITE" id="PS50878">
    <property type="entry name" value="RT_POL"/>
    <property type="match status" value="1"/>
</dbReference>
<dbReference type="STRING" id="4096.A0A1U7XJ62"/>
<evidence type="ECO:0000313" key="2">
    <source>
        <dbReference type="Proteomes" id="UP000189701"/>
    </source>
</evidence>
<evidence type="ECO:0000259" key="1">
    <source>
        <dbReference type="PROSITE" id="PS50878"/>
    </source>
</evidence>
<sequence length="151" mass="17960">MDVLLRHIQGEVPWCMLFADDIVLIDDMRSRVNARLDVWRQTLESKGFKLSRTKTEYLECKFSDGTHDSDVEVKLDAQVIPMRASFTYLGSIIQYNREIDEDVAHRIRARWMKWRLAFDVLCDRNMPLRLKEDVSSRDGDVEMDVWVYQER</sequence>
<evidence type="ECO:0000313" key="3">
    <source>
        <dbReference type="RefSeq" id="XP_009792092.1"/>
    </source>
</evidence>
<dbReference type="RefSeq" id="XP_009792092.1">
    <property type="nucleotide sequence ID" value="XM_009793790.1"/>
</dbReference>
<dbReference type="InterPro" id="IPR000477">
    <property type="entry name" value="RT_dom"/>
</dbReference>
<proteinExistence type="predicted"/>
<organism evidence="2 3">
    <name type="scientific">Nicotiana sylvestris</name>
    <name type="common">Wood tobacco</name>
    <name type="synonym">South American tobacco</name>
    <dbReference type="NCBI Taxonomy" id="4096"/>
    <lineage>
        <taxon>Eukaryota</taxon>
        <taxon>Viridiplantae</taxon>
        <taxon>Streptophyta</taxon>
        <taxon>Embryophyta</taxon>
        <taxon>Tracheophyta</taxon>
        <taxon>Spermatophyta</taxon>
        <taxon>Magnoliopsida</taxon>
        <taxon>eudicotyledons</taxon>
        <taxon>Gunneridae</taxon>
        <taxon>Pentapetalae</taxon>
        <taxon>asterids</taxon>
        <taxon>lamiids</taxon>
        <taxon>Solanales</taxon>
        <taxon>Solanaceae</taxon>
        <taxon>Nicotianoideae</taxon>
        <taxon>Nicotianeae</taxon>
        <taxon>Nicotiana</taxon>
    </lineage>
</organism>
<dbReference type="GeneID" id="104239214"/>
<dbReference type="PANTHER" id="PTHR46238">
    <property type="entry name" value="REVERSE TRANSCRIPTASE DOMAIN-CONTAINING PROTEIN"/>
    <property type="match status" value="1"/>
</dbReference>
<dbReference type="AlphaFoldDB" id="A0A1U7XJ62"/>
<dbReference type="PANTHER" id="PTHR46238:SF8">
    <property type="entry name" value="ENDONUCLEASE_EXONUCLEASE_PHOSPHATASE DOMAIN-CONTAINING PROTEIN"/>
    <property type="match status" value="1"/>
</dbReference>
<name>A0A1U7XJ62_NICSY</name>
<dbReference type="Proteomes" id="UP000189701">
    <property type="component" value="Unplaced"/>
</dbReference>
<dbReference type="eggNOG" id="ENOG502T15S">
    <property type="taxonomic scope" value="Eukaryota"/>
</dbReference>
<keyword evidence="2" id="KW-1185">Reference proteome</keyword>
<accession>A0A1U7XJ62</accession>
<gene>
    <name evidence="3" type="primary">LOC104239214</name>
</gene>